<dbReference type="InterPro" id="IPR036047">
    <property type="entry name" value="F-box-like_dom_sf"/>
</dbReference>
<dbReference type="SMART" id="SM00256">
    <property type="entry name" value="FBOX"/>
    <property type="match status" value="1"/>
</dbReference>
<dbReference type="InterPro" id="IPR001810">
    <property type="entry name" value="F-box_dom"/>
</dbReference>
<dbReference type="EMBL" id="CACVBM020001583">
    <property type="protein sequence ID" value="CAA7054554.1"/>
    <property type="molecule type" value="Genomic_DNA"/>
</dbReference>
<dbReference type="InterPro" id="IPR006527">
    <property type="entry name" value="F-box-assoc_dom_typ1"/>
</dbReference>
<evidence type="ECO:0000313" key="2">
    <source>
        <dbReference type="EMBL" id="CAA7054554.1"/>
    </source>
</evidence>
<sequence length="385" mass="44498">MAPAKLPSELEEEILIRVPPLSLARFRTVCKPWAMLLNDNRFINNHLALARACPQFIFATKSKIYSISINFDDDPKTKVCKINLEIPGLESYIDPNFYHCDGLLLSTWRNGAVVWNPWLRQSKWIESKVKISGLCGIGYDSSRSEKSYKIVGYSHFWRNDHSGVYGRVVIYGFATNTWKYIGPRYKVDFITKQPILYNVSLNGNLYWTDYNLDTGECFIRSLDCSKEIFKSFCILPCKKKDSSHSHALAGFNGDRFSLLEQCDSTRKIEIWVTKNKINIEDDGEAVVWIKFMNVSRPNFPMLYNRRDIGSCSSYLVDDSIYGKSFVACCRDETRQPCIYVVRGDLFKKIKLYYVVDPFCHSVYIPSLIPIPWMSSDQENNKNIEV</sequence>
<dbReference type="PANTHER" id="PTHR31672">
    <property type="entry name" value="BNACNNG10540D PROTEIN"/>
    <property type="match status" value="1"/>
</dbReference>
<evidence type="ECO:0000313" key="3">
    <source>
        <dbReference type="EMBL" id="CAA7059184.1"/>
    </source>
</evidence>
<dbReference type="PANTHER" id="PTHR31672:SF13">
    <property type="entry name" value="F-BOX PROTEIN CPR30-LIKE"/>
    <property type="match status" value="1"/>
</dbReference>
<dbReference type="InterPro" id="IPR050796">
    <property type="entry name" value="SCF_F-box_component"/>
</dbReference>
<organism evidence="3 4">
    <name type="scientific">Microthlaspi erraticum</name>
    <dbReference type="NCBI Taxonomy" id="1685480"/>
    <lineage>
        <taxon>Eukaryota</taxon>
        <taxon>Viridiplantae</taxon>
        <taxon>Streptophyta</taxon>
        <taxon>Embryophyta</taxon>
        <taxon>Tracheophyta</taxon>
        <taxon>Spermatophyta</taxon>
        <taxon>Magnoliopsida</taxon>
        <taxon>eudicotyledons</taxon>
        <taxon>Gunneridae</taxon>
        <taxon>Pentapetalae</taxon>
        <taxon>rosids</taxon>
        <taxon>malvids</taxon>
        <taxon>Brassicales</taxon>
        <taxon>Brassicaceae</taxon>
        <taxon>Coluteocarpeae</taxon>
        <taxon>Microthlaspi</taxon>
    </lineage>
</organism>
<dbReference type="PROSITE" id="PS50181">
    <property type="entry name" value="FBOX"/>
    <property type="match status" value="1"/>
</dbReference>
<dbReference type="SUPFAM" id="SSF81383">
    <property type="entry name" value="F-box domain"/>
    <property type="match status" value="1"/>
</dbReference>
<dbReference type="Proteomes" id="UP000467841">
    <property type="component" value="Unassembled WGS sequence"/>
</dbReference>
<dbReference type="OrthoDB" id="1108155at2759"/>
<dbReference type="EMBL" id="CACVBM020001760">
    <property type="protein sequence ID" value="CAA7059184.1"/>
    <property type="molecule type" value="Genomic_DNA"/>
</dbReference>
<dbReference type="InterPro" id="IPR017451">
    <property type="entry name" value="F-box-assoc_interact_dom"/>
</dbReference>
<gene>
    <name evidence="2" type="ORF">MERR_LOCUS41790</name>
    <name evidence="3" type="ORF">MERR_LOCUS46420</name>
</gene>
<keyword evidence="4" id="KW-1185">Reference proteome</keyword>
<dbReference type="CDD" id="cd22157">
    <property type="entry name" value="F-box_AtFBW1-like"/>
    <property type="match status" value="1"/>
</dbReference>
<reference evidence="3 4" key="1">
    <citation type="submission" date="2020-01" db="EMBL/GenBank/DDBJ databases">
        <authorList>
            <person name="Mishra B."/>
        </authorList>
    </citation>
    <scope>NUCLEOTIDE SEQUENCE [LARGE SCALE GENOMIC DNA]</scope>
</reference>
<dbReference type="AlphaFoldDB" id="A0A6D2L304"/>
<feature type="domain" description="F-box" evidence="1">
    <location>
        <begin position="1"/>
        <end position="46"/>
    </location>
</feature>
<dbReference type="NCBIfam" id="TIGR01640">
    <property type="entry name" value="F_box_assoc_1"/>
    <property type="match status" value="1"/>
</dbReference>
<dbReference type="Gene3D" id="1.20.1280.50">
    <property type="match status" value="1"/>
</dbReference>
<evidence type="ECO:0000259" key="1">
    <source>
        <dbReference type="PROSITE" id="PS50181"/>
    </source>
</evidence>
<protein>
    <recommendedName>
        <fullName evidence="1">F-box domain-containing protein</fullName>
    </recommendedName>
</protein>
<name>A0A6D2L304_9BRAS</name>
<dbReference type="Pfam" id="PF00646">
    <property type="entry name" value="F-box"/>
    <property type="match status" value="1"/>
</dbReference>
<accession>A0A6D2L304</accession>
<proteinExistence type="predicted"/>
<evidence type="ECO:0000313" key="4">
    <source>
        <dbReference type="Proteomes" id="UP000467841"/>
    </source>
</evidence>
<dbReference type="Pfam" id="PF07734">
    <property type="entry name" value="FBA_1"/>
    <property type="match status" value="1"/>
</dbReference>